<organism evidence="2">
    <name type="scientific">Micromonospora carbonacea</name>
    <dbReference type="NCBI Taxonomy" id="47853"/>
    <lineage>
        <taxon>Bacteria</taxon>
        <taxon>Bacillati</taxon>
        <taxon>Actinomycetota</taxon>
        <taxon>Actinomycetes</taxon>
        <taxon>Micromonosporales</taxon>
        <taxon>Micromonosporaceae</taxon>
        <taxon>Micromonospora</taxon>
    </lineage>
</organism>
<keyword evidence="2" id="KW-0540">Nuclease</keyword>
<dbReference type="Pfam" id="PF04471">
    <property type="entry name" value="Mrr_cat"/>
    <property type="match status" value="1"/>
</dbReference>
<reference evidence="2" key="1">
    <citation type="submission" date="2020-08" db="EMBL/GenBank/DDBJ databases">
        <title>A bifunctional nitrone conjugated secondary metabolite targeting the ribosome.</title>
        <authorList>
            <person name="Limbrick E.M."/>
            <person name="Graf M."/>
            <person name="Derewacz D.K."/>
            <person name="Nguyen F."/>
            <person name="Spraggins J.M."/>
            <person name="Wieland M."/>
            <person name="Ynigez-Gutierrez A.E."/>
            <person name="Reisman B.J."/>
            <person name="Zinshteyn B."/>
            <person name="McCulloch K."/>
            <person name="Iverson T.M."/>
            <person name="Green R."/>
            <person name="Wilson D.N."/>
            <person name="Bachmann B.O."/>
        </authorList>
    </citation>
    <scope>NUCLEOTIDE SEQUENCE</scope>
    <source>
        <strain evidence="2">Africana</strain>
    </source>
</reference>
<evidence type="ECO:0000259" key="1">
    <source>
        <dbReference type="Pfam" id="PF04471"/>
    </source>
</evidence>
<accession>A0A7D5Y6E6</accession>
<sequence>MRLSEAAPELNLIRRYANLGGLVGGISRSERGMAFNQLVADVLQRDGIDAEADARGPRGEVDVAFPYEGTWYLLEAKWEAGPVNADPVRKLHSVVNERRPGSMGILASWSGFNDSALRFAASVRNIILFDRAHIEALLTGVTAAQEILSAANRAISVLGDEHVPLAALLRPRRPSEAPIILGVPDGFTPAAVAAPDGLDAEVLAYGEGIRGLSSYENRLLITVEDGVVELGPHRSRIRRRLELTGCEGNVFGDSDGSLFVARRAGVVRYGQDGIDAVAGGYERTPMIVPGINGAPWLLDRSTTGWPGNQPGHLVAPGGNLGDDQRYSCELPAMSCANACWMRDHTFLILGEGNSCVVDIRTGKFVWIVTPVGRPHGLIRLNETQVLVTGWNRYLQTAVIDTESGWTSQPVGVNLAAHVGDAAMLNDSVVVLAGAPVKRLARSSVGIRGVAMGWSRVRRW</sequence>
<name>A0A7D5Y6E6_9ACTN</name>
<proteinExistence type="predicted"/>
<dbReference type="SUPFAM" id="SSF52980">
    <property type="entry name" value="Restriction endonuclease-like"/>
    <property type="match status" value="1"/>
</dbReference>
<keyword evidence="2" id="KW-0378">Hydrolase</keyword>
<dbReference type="GO" id="GO:0009307">
    <property type="term" value="P:DNA restriction-modification system"/>
    <property type="evidence" value="ECO:0007669"/>
    <property type="project" value="InterPro"/>
</dbReference>
<gene>
    <name evidence="2" type="ORF">HZU44_04935</name>
</gene>
<feature type="domain" description="Restriction endonuclease type IV Mrr" evidence="1">
    <location>
        <begin position="32"/>
        <end position="137"/>
    </location>
</feature>
<keyword evidence="2" id="KW-0255">Endonuclease</keyword>
<dbReference type="GO" id="GO:0003677">
    <property type="term" value="F:DNA binding"/>
    <property type="evidence" value="ECO:0007669"/>
    <property type="project" value="InterPro"/>
</dbReference>
<dbReference type="InterPro" id="IPR007560">
    <property type="entry name" value="Restrct_endonuc_IV_Mrr"/>
</dbReference>
<protein>
    <submittedName>
        <fullName evidence="2">Restriction endonuclease</fullName>
    </submittedName>
</protein>
<dbReference type="EMBL" id="CP058905">
    <property type="protein sequence ID" value="QLJ99478.1"/>
    <property type="molecule type" value="Genomic_DNA"/>
</dbReference>
<dbReference type="InterPro" id="IPR011335">
    <property type="entry name" value="Restrct_endonuc-II-like"/>
</dbReference>
<dbReference type="GO" id="GO:0004519">
    <property type="term" value="F:endonuclease activity"/>
    <property type="evidence" value="ECO:0007669"/>
    <property type="project" value="UniProtKB-KW"/>
</dbReference>
<evidence type="ECO:0000313" key="2">
    <source>
        <dbReference type="EMBL" id="QLJ99478.1"/>
    </source>
</evidence>
<dbReference type="AlphaFoldDB" id="A0A7D5Y6E6"/>